<reference evidence="2" key="1">
    <citation type="submission" date="2023-06" db="EMBL/GenBank/DDBJ databases">
        <authorList>
            <consortium name="Lawrence Berkeley National Laboratory"/>
            <person name="Ahrendt S."/>
            <person name="Sahu N."/>
            <person name="Indic B."/>
            <person name="Wong-Bajracharya J."/>
            <person name="Merenyi Z."/>
            <person name="Ke H.-M."/>
            <person name="Monk M."/>
            <person name="Kocsube S."/>
            <person name="Drula E."/>
            <person name="Lipzen A."/>
            <person name="Balint B."/>
            <person name="Henrissat B."/>
            <person name="Andreopoulos B."/>
            <person name="Martin F.M."/>
            <person name="Harder C.B."/>
            <person name="Rigling D."/>
            <person name="Ford K.L."/>
            <person name="Foster G.D."/>
            <person name="Pangilinan J."/>
            <person name="Papanicolaou A."/>
            <person name="Barry K."/>
            <person name="LaButti K."/>
            <person name="Viragh M."/>
            <person name="Koriabine M."/>
            <person name="Yan M."/>
            <person name="Riley R."/>
            <person name="Champramary S."/>
            <person name="Plett K.L."/>
            <person name="Tsai I.J."/>
            <person name="Slot J."/>
            <person name="Sipos G."/>
            <person name="Plett J."/>
            <person name="Nagy L.G."/>
            <person name="Grigoriev I.V."/>
        </authorList>
    </citation>
    <scope>NUCLEOTIDE SEQUENCE</scope>
    <source>
        <strain evidence="2">FPL87.14</strain>
    </source>
</reference>
<protein>
    <submittedName>
        <fullName evidence="2">Uncharacterized protein</fullName>
    </submittedName>
</protein>
<dbReference type="EMBL" id="JAUEPT010000127">
    <property type="protein sequence ID" value="KAK0430971.1"/>
    <property type="molecule type" value="Genomic_DNA"/>
</dbReference>
<evidence type="ECO:0000313" key="3">
    <source>
        <dbReference type="Proteomes" id="UP001175226"/>
    </source>
</evidence>
<name>A0AA39IUZ8_9AGAR</name>
<evidence type="ECO:0000256" key="1">
    <source>
        <dbReference type="SAM" id="MobiDB-lite"/>
    </source>
</evidence>
<proteinExistence type="predicted"/>
<sequence length="396" mass="43172">MSRILPDDALTSASDIAEEMNVVEVGQSTIAMLQKIRDMLQATMSGKTKYRLGSMKGEPKTAAKPQGGESEVLKRLDELEAGNNYNPPGKMRQQGTPTRGKSSHRPDAVPPAPPPPPKKSPHHSVTLSLAKVRELNMLRELTPKNLAKRVQDVVRGCSMPGIEGLIFLGAQISSKTHIKVYMNSDAEANTLLETSEAWLPRLAPGASLVLKTWNMVVNSVPTSFRPDNWEDLDSIFERNPDILPAVVRKVCWLDTVSANKPGKRASSLVFTLSDYEAAERITIYGLFLESAVCPDTKPTHARLLIPPVLAAQATMTPKDARAHIHPNATPIGSAASPSSVLSAKEHTLLLTDPVPLGKQPSRKLVPNMTREISCRTQPATNAARRTPEHKKQPLNL</sequence>
<organism evidence="2 3">
    <name type="scientific">Armillaria borealis</name>
    <dbReference type="NCBI Taxonomy" id="47425"/>
    <lineage>
        <taxon>Eukaryota</taxon>
        <taxon>Fungi</taxon>
        <taxon>Dikarya</taxon>
        <taxon>Basidiomycota</taxon>
        <taxon>Agaricomycotina</taxon>
        <taxon>Agaricomycetes</taxon>
        <taxon>Agaricomycetidae</taxon>
        <taxon>Agaricales</taxon>
        <taxon>Marasmiineae</taxon>
        <taxon>Physalacriaceae</taxon>
        <taxon>Armillaria</taxon>
    </lineage>
</organism>
<accession>A0AA39IUZ8</accession>
<comment type="caution">
    <text evidence="2">The sequence shown here is derived from an EMBL/GenBank/DDBJ whole genome shotgun (WGS) entry which is preliminary data.</text>
</comment>
<feature type="compositionally biased region" description="Pro residues" evidence="1">
    <location>
        <begin position="108"/>
        <end position="118"/>
    </location>
</feature>
<dbReference type="AlphaFoldDB" id="A0AA39IUZ8"/>
<feature type="region of interest" description="Disordered" evidence="1">
    <location>
        <begin position="50"/>
        <end position="124"/>
    </location>
</feature>
<dbReference type="Proteomes" id="UP001175226">
    <property type="component" value="Unassembled WGS sequence"/>
</dbReference>
<keyword evidence="3" id="KW-1185">Reference proteome</keyword>
<evidence type="ECO:0000313" key="2">
    <source>
        <dbReference type="EMBL" id="KAK0430971.1"/>
    </source>
</evidence>
<feature type="compositionally biased region" description="Basic and acidic residues" evidence="1">
    <location>
        <begin position="385"/>
        <end position="396"/>
    </location>
</feature>
<feature type="region of interest" description="Disordered" evidence="1">
    <location>
        <begin position="352"/>
        <end position="396"/>
    </location>
</feature>
<gene>
    <name evidence="2" type="ORF">EV421DRAFT_1912331</name>
</gene>